<keyword evidence="3" id="KW-1185">Reference proteome</keyword>
<dbReference type="InParanoid" id="D2V292"/>
<gene>
    <name evidence="2" type="ORF">NAEGRDRAFT_56891</name>
</gene>
<feature type="region of interest" description="Disordered" evidence="1">
    <location>
        <begin position="77"/>
        <end position="190"/>
    </location>
</feature>
<dbReference type="EMBL" id="GG738849">
    <property type="protein sequence ID" value="EFC49016.1"/>
    <property type="molecule type" value="Genomic_DNA"/>
</dbReference>
<evidence type="ECO:0000313" key="3">
    <source>
        <dbReference type="Proteomes" id="UP000006671"/>
    </source>
</evidence>
<dbReference type="OrthoDB" id="10479676at2759"/>
<feature type="compositionally biased region" description="Polar residues" evidence="1">
    <location>
        <begin position="180"/>
        <end position="190"/>
    </location>
</feature>
<evidence type="ECO:0000256" key="1">
    <source>
        <dbReference type="SAM" id="MobiDB-lite"/>
    </source>
</evidence>
<feature type="compositionally biased region" description="Low complexity" evidence="1">
    <location>
        <begin position="138"/>
        <end position="157"/>
    </location>
</feature>
<evidence type="ECO:0000313" key="2">
    <source>
        <dbReference type="EMBL" id="EFC49016.1"/>
    </source>
</evidence>
<dbReference type="VEuPathDB" id="AmoebaDB:NAEGRDRAFT_56891"/>
<dbReference type="Proteomes" id="UP000006671">
    <property type="component" value="Unassembled WGS sequence"/>
</dbReference>
<dbReference type="AlphaFoldDB" id="D2V292"/>
<name>D2V292_NAEGR</name>
<sequence>MDSMAIIGDKTKHKNIPNEDGSNLCVCCKRYNLHYSKKYNINASNRDAYVAAFNFEVPIGVCCNSCYNKQYRFNKNQNGNSHHSNGCGGDNENNQTENSEVKPKRKRNSRKLSLASSSSASSSKEEDETLRIDEEETSSNNSLKRSSNCSSSDQEVSSSKKRKRSLTSLVTTTNTTTTVDQNNPVDQLQNSQNDLLTPWNALSNQDDEFLNLLESIPTDNNYVKSNNQVETLLPQIPHQPTTAYSLQSLLNEMANTIPNNNNIHNSSTPQYSNMILYNQFNNNNTNNLNTATVSSTASSPSKSFVDMVLGQDTTTKMLNSLDINELAMKRMKATTSNGHNQQQDHHPLMGIPNVQLASASNSNNEMVQPFCILDQSNNSNSNITSNITSNNNTTTPNIMTSNLSTSAAAAQFYNTSPSSAPFLSQLFSLPSSNSHQQYPVVTPQFSPNGTAQAAMFVIFFDETKILTVADYSHYENSLMTSKFSIHKCCTFSFLCEQLSEKMVNEKKLWNNNMLKSITQIKLKRNGVLTPIDPYTTPQLQFEHGDVLLVHLV</sequence>
<dbReference type="RefSeq" id="XP_002681760.1">
    <property type="nucleotide sequence ID" value="XM_002681714.1"/>
</dbReference>
<protein>
    <submittedName>
        <fullName evidence="2">Predicted protein</fullName>
    </submittedName>
</protein>
<dbReference type="OMA" id="CCKRYNL"/>
<dbReference type="GeneID" id="8862381"/>
<feature type="compositionally biased region" description="Acidic residues" evidence="1">
    <location>
        <begin position="125"/>
        <end position="137"/>
    </location>
</feature>
<organism evidence="3">
    <name type="scientific">Naegleria gruberi</name>
    <name type="common">Amoeba</name>
    <dbReference type="NCBI Taxonomy" id="5762"/>
    <lineage>
        <taxon>Eukaryota</taxon>
        <taxon>Discoba</taxon>
        <taxon>Heterolobosea</taxon>
        <taxon>Tetramitia</taxon>
        <taxon>Eutetramitia</taxon>
        <taxon>Vahlkampfiidae</taxon>
        <taxon>Naegleria</taxon>
    </lineage>
</organism>
<proteinExistence type="predicted"/>
<feature type="compositionally biased region" description="Low complexity" evidence="1">
    <location>
        <begin position="166"/>
        <end position="179"/>
    </location>
</feature>
<feature type="compositionally biased region" description="Low complexity" evidence="1">
    <location>
        <begin position="111"/>
        <end position="122"/>
    </location>
</feature>
<dbReference type="KEGG" id="ngr:NAEGRDRAFT_56891"/>
<reference evidence="2 3" key="1">
    <citation type="journal article" date="2010" name="Cell">
        <title>The genome of Naegleria gruberi illuminates early eukaryotic versatility.</title>
        <authorList>
            <person name="Fritz-Laylin L.K."/>
            <person name="Prochnik S.E."/>
            <person name="Ginger M.L."/>
            <person name="Dacks J.B."/>
            <person name="Carpenter M.L."/>
            <person name="Field M.C."/>
            <person name="Kuo A."/>
            <person name="Paredez A."/>
            <person name="Chapman J."/>
            <person name="Pham J."/>
            <person name="Shu S."/>
            <person name="Neupane R."/>
            <person name="Cipriano M."/>
            <person name="Mancuso J."/>
            <person name="Tu H."/>
            <person name="Salamov A."/>
            <person name="Lindquist E."/>
            <person name="Shapiro H."/>
            <person name="Lucas S."/>
            <person name="Grigoriev I.V."/>
            <person name="Cande W.Z."/>
            <person name="Fulton C."/>
            <person name="Rokhsar D.S."/>
            <person name="Dawson S.C."/>
        </authorList>
    </citation>
    <scope>NUCLEOTIDE SEQUENCE [LARGE SCALE GENOMIC DNA]</scope>
    <source>
        <strain evidence="2 3">NEG-M</strain>
    </source>
</reference>
<accession>D2V292</accession>